<dbReference type="AlphaFoldDB" id="A0A084VMU5"/>
<evidence type="ECO:0000313" key="2">
    <source>
        <dbReference type="EMBL" id="KFB39289.1"/>
    </source>
</evidence>
<dbReference type="EMBL" id="ATLV01014628">
    <property type="status" value="NOT_ANNOTATED_CDS"/>
    <property type="molecule type" value="Genomic_DNA"/>
</dbReference>
<dbReference type="Proteomes" id="UP000030765">
    <property type="component" value="Unassembled WGS sequence"/>
</dbReference>
<protein>
    <submittedName>
        <fullName evidence="2 3">Uncharacterized protein</fullName>
    </submittedName>
</protein>
<evidence type="ECO:0000256" key="1">
    <source>
        <dbReference type="SAM" id="MobiDB-lite"/>
    </source>
</evidence>
<feature type="region of interest" description="Disordered" evidence="1">
    <location>
        <begin position="29"/>
        <end position="49"/>
    </location>
</feature>
<reference evidence="2 4" key="1">
    <citation type="journal article" date="2014" name="BMC Genomics">
        <title>Genome sequence of Anopheles sinensis provides insight into genetics basis of mosquito competence for malaria parasites.</title>
        <authorList>
            <person name="Zhou D."/>
            <person name="Zhang D."/>
            <person name="Ding G."/>
            <person name="Shi L."/>
            <person name="Hou Q."/>
            <person name="Ye Y."/>
            <person name="Xu Y."/>
            <person name="Zhou H."/>
            <person name="Xiong C."/>
            <person name="Li S."/>
            <person name="Yu J."/>
            <person name="Hong S."/>
            <person name="Yu X."/>
            <person name="Zou P."/>
            <person name="Chen C."/>
            <person name="Chang X."/>
            <person name="Wang W."/>
            <person name="Lv Y."/>
            <person name="Sun Y."/>
            <person name="Ma L."/>
            <person name="Shen B."/>
            <person name="Zhu C."/>
        </authorList>
    </citation>
    <scope>NUCLEOTIDE SEQUENCE [LARGE SCALE GENOMIC DNA]</scope>
</reference>
<evidence type="ECO:0000313" key="3">
    <source>
        <dbReference type="EnsemblMetazoa" id="ASIC006642-PA"/>
    </source>
</evidence>
<dbReference type="EnsemblMetazoa" id="ASIC006642-RA">
    <property type="protein sequence ID" value="ASIC006642-PA"/>
    <property type="gene ID" value="ASIC006642"/>
</dbReference>
<accession>A0A084VMU5</accession>
<proteinExistence type="predicted"/>
<reference evidence="3" key="2">
    <citation type="submission" date="2020-05" db="UniProtKB">
        <authorList>
            <consortium name="EnsemblMetazoa"/>
        </authorList>
    </citation>
    <scope>IDENTIFICATION</scope>
</reference>
<dbReference type="VEuPathDB" id="VectorBase:ASIC006642"/>
<dbReference type="EMBL" id="KE524975">
    <property type="protein sequence ID" value="KFB39289.1"/>
    <property type="molecule type" value="Genomic_DNA"/>
</dbReference>
<organism evidence="2">
    <name type="scientific">Anopheles sinensis</name>
    <name type="common">Mosquito</name>
    <dbReference type="NCBI Taxonomy" id="74873"/>
    <lineage>
        <taxon>Eukaryota</taxon>
        <taxon>Metazoa</taxon>
        <taxon>Ecdysozoa</taxon>
        <taxon>Arthropoda</taxon>
        <taxon>Hexapoda</taxon>
        <taxon>Insecta</taxon>
        <taxon>Pterygota</taxon>
        <taxon>Neoptera</taxon>
        <taxon>Endopterygota</taxon>
        <taxon>Diptera</taxon>
        <taxon>Nematocera</taxon>
        <taxon>Culicoidea</taxon>
        <taxon>Culicidae</taxon>
        <taxon>Anophelinae</taxon>
        <taxon>Anopheles</taxon>
    </lineage>
</organism>
<name>A0A084VMU5_ANOSI</name>
<gene>
    <name evidence="2" type="ORF">ZHAS_00006642</name>
</gene>
<keyword evidence="4" id="KW-1185">Reference proteome</keyword>
<sequence>MPSESKCIIGQLERLENLALMHFPSRFSGCESEDMVNPPDASRRQMVTT</sequence>
<evidence type="ECO:0000313" key="4">
    <source>
        <dbReference type="Proteomes" id="UP000030765"/>
    </source>
</evidence>